<dbReference type="AlphaFoldDB" id="A0AAV8WT03"/>
<dbReference type="GO" id="GO:0004157">
    <property type="term" value="F:dihydropyrimidinase activity"/>
    <property type="evidence" value="ECO:0007669"/>
    <property type="project" value="TreeGrafter"/>
</dbReference>
<dbReference type="GO" id="GO:0005829">
    <property type="term" value="C:cytosol"/>
    <property type="evidence" value="ECO:0007669"/>
    <property type="project" value="TreeGrafter"/>
</dbReference>
<dbReference type="InterPro" id="IPR032466">
    <property type="entry name" value="Metal_Hydrolase"/>
</dbReference>
<reference evidence="2" key="1">
    <citation type="journal article" date="2023" name="Insect Mol. Biol.">
        <title>Genome sequencing provides insights into the evolution of gene families encoding plant cell wall-degrading enzymes in longhorned beetles.</title>
        <authorList>
            <person name="Shin N.R."/>
            <person name="Okamura Y."/>
            <person name="Kirsch R."/>
            <person name="Pauchet Y."/>
        </authorList>
    </citation>
    <scope>NUCLEOTIDE SEQUENCE</scope>
    <source>
        <strain evidence="2">RBIC_L_NR</strain>
    </source>
</reference>
<sequence>MAIDFVFPKKGESLIDAFYEYRQKADGKVCCDYSLHVCLPYWSEQVKKEMEILCKEHGVNSFKMFMAYNFMLNDGELYSAFDQCQKLGAVAQVHAENGLVIAKNAEKLLAKGVTGPEGHEMSRPEEVEAEAVNRACVIAEQVSIFDNNLVLTIKILKLLIVHAVHIATFFFLIS</sequence>
<keyword evidence="3" id="KW-1185">Reference proteome</keyword>
<name>A0AAV8WT03_9CUCU</name>
<dbReference type="EMBL" id="JANEYF010004944">
    <property type="protein sequence ID" value="KAJ8929638.1"/>
    <property type="molecule type" value="Genomic_DNA"/>
</dbReference>
<dbReference type="PANTHER" id="PTHR11647:SF1">
    <property type="entry name" value="COLLAPSIN RESPONSE MEDIATOR PROTEIN"/>
    <property type="match status" value="1"/>
</dbReference>
<dbReference type="PANTHER" id="PTHR11647">
    <property type="entry name" value="HYDRANTOINASE/DIHYDROPYRIMIDINASE FAMILY MEMBER"/>
    <property type="match status" value="1"/>
</dbReference>
<dbReference type="Gene3D" id="3.20.20.140">
    <property type="entry name" value="Metal-dependent hydrolases"/>
    <property type="match status" value="1"/>
</dbReference>
<dbReference type="Proteomes" id="UP001162156">
    <property type="component" value="Unassembled WGS sequence"/>
</dbReference>
<evidence type="ECO:0000313" key="2">
    <source>
        <dbReference type="EMBL" id="KAJ8929638.1"/>
    </source>
</evidence>
<dbReference type="FunFam" id="3.20.20.140:FF:000174">
    <property type="entry name" value="Dihydropyrimidinase-related protein 2"/>
    <property type="match status" value="1"/>
</dbReference>
<proteinExistence type="inferred from homology"/>
<evidence type="ECO:0000313" key="3">
    <source>
        <dbReference type="Proteomes" id="UP001162156"/>
    </source>
</evidence>
<organism evidence="2 3">
    <name type="scientific">Rhamnusium bicolor</name>
    <dbReference type="NCBI Taxonomy" id="1586634"/>
    <lineage>
        <taxon>Eukaryota</taxon>
        <taxon>Metazoa</taxon>
        <taxon>Ecdysozoa</taxon>
        <taxon>Arthropoda</taxon>
        <taxon>Hexapoda</taxon>
        <taxon>Insecta</taxon>
        <taxon>Pterygota</taxon>
        <taxon>Neoptera</taxon>
        <taxon>Endopterygota</taxon>
        <taxon>Coleoptera</taxon>
        <taxon>Polyphaga</taxon>
        <taxon>Cucujiformia</taxon>
        <taxon>Chrysomeloidea</taxon>
        <taxon>Cerambycidae</taxon>
        <taxon>Lepturinae</taxon>
        <taxon>Rhagiini</taxon>
        <taxon>Rhamnusium</taxon>
    </lineage>
</organism>
<gene>
    <name evidence="2" type="ORF">NQ314_017655</name>
</gene>
<dbReference type="SUPFAM" id="SSF51556">
    <property type="entry name" value="Metallo-dependent hydrolases"/>
    <property type="match status" value="1"/>
</dbReference>
<evidence type="ECO:0000256" key="1">
    <source>
        <dbReference type="ARBA" id="ARBA00008829"/>
    </source>
</evidence>
<comment type="similarity">
    <text evidence="1">Belongs to the metallo-dependent hydrolases superfamily. Hydantoinase/dihydropyrimidinase family.</text>
</comment>
<comment type="caution">
    <text evidence="2">The sequence shown here is derived from an EMBL/GenBank/DDBJ whole genome shotgun (WGS) entry which is preliminary data.</text>
</comment>
<accession>A0AAV8WT03</accession>
<evidence type="ECO:0008006" key="4">
    <source>
        <dbReference type="Google" id="ProtNLM"/>
    </source>
</evidence>
<dbReference type="InterPro" id="IPR050378">
    <property type="entry name" value="Metallo-dep_Hydrolases_sf"/>
</dbReference>
<dbReference type="GO" id="GO:0006208">
    <property type="term" value="P:pyrimidine nucleobase catabolic process"/>
    <property type="evidence" value="ECO:0007669"/>
    <property type="project" value="TreeGrafter"/>
</dbReference>
<protein>
    <recommendedName>
        <fullName evidence="4">Dihydropyrimidinase</fullName>
    </recommendedName>
</protein>